<evidence type="ECO:0000313" key="18">
    <source>
        <dbReference type="EMBL" id="RGE64706.1"/>
    </source>
</evidence>
<evidence type="ECO:0000256" key="12">
    <source>
        <dbReference type="ARBA" id="ARBA00022958"/>
    </source>
</evidence>
<dbReference type="CDD" id="cd24015">
    <property type="entry name" value="ASKHA_NBD_PanK-III"/>
    <property type="match status" value="1"/>
</dbReference>
<dbReference type="UniPathway" id="UPA00241">
    <property type="reaction ID" value="UER00352"/>
</dbReference>
<evidence type="ECO:0000256" key="15">
    <source>
        <dbReference type="ARBA" id="ARBA00040883"/>
    </source>
</evidence>
<comment type="subunit">
    <text evidence="5 16">Homodimer.</text>
</comment>
<evidence type="ECO:0000256" key="16">
    <source>
        <dbReference type="HAMAP-Rule" id="MF_01274"/>
    </source>
</evidence>
<evidence type="ECO:0000256" key="9">
    <source>
        <dbReference type="ARBA" id="ARBA00022741"/>
    </source>
</evidence>
<evidence type="ECO:0000256" key="2">
    <source>
        <dbReference type="ARBA" id="ARBA00001958"/>
    </source>
</evidence>
<reference evidence="17 19" key="1">
    <citation type="submission" date="2015-09" db="EMBL/GenBank/DDBJ databases">
        <authorList>
            <consortium name="Pathogen Informatics"/>
        </authorList>
    </citation>
    <scope>NUCLEOTIDE SEQUENCE [LARGE SCALE GENOMIC DNA]</scope>
    <source>
        <strain evidence="17 19">2789STDY5834939</strain>
    </source>
</reference>
<evidence type="ECO:0000256" key="6">
    <source>
        <dbReference type="ARBA" id="ARBA00012102"/>
    </source>
</evidence>
<evidence type="ECO:0000256" key="3">
    <source>
        <dbReference type="ARBA" id="ARBA00004496"/>
    </source>
</evidence>
<dbReference type="InterPro" id="IPR004619">
    <property type="entry name" value="Type_III_PanK"/>
</dbReference>
<evidence type="ECO:0000256" key="11">
    <source>
        <dbReference type="ARBA" id="ARBA00022840"/>
    </source>
</evidence>
<dbReference type="Proteomes" id="UP000095765">
    <property type="component" value="Unassembled WGS sequence"/>
</dbReference>
<dbReference type="EMBL" id="CZBE01000037">
    <property type="protein sequence ID" value="CUQ21589.1"/>
    <property type="molecule type" value="Genomic_DNA"/>
</dbReference>
<comment type="caution">
    <text evidence="16">Lacks conserved residue(s) required for the propagation of feature annotation.</text>
</comment>
<comment type="pathway">
    <text evidence="4 16">Cofactor biosynthesis; coenzyme A biosynthesis; CoA from (R)-pantothenate: step 1/5.</text>
</comment>
<feature type="binding site" evidence="16">
    <location>
        <begin position="6"/>
        <end position="13"/>
    </location>
    <ligand>
        <name>ATP</name>
        <dbReference type="ChEBI" id="CHEBI:30616"/>
    </ligand>
</feature>
<dbReference type="GO" id="GO:0005524">
    <property type="term" value="F:ATP binding"/>
    <property type="evidence" value="ECO:0007669"/>
    <property type="project" value="UniProtKB-UniRule"/>
</dbReference>
<keyword evidence="10 16" id="KW-0418">Kinase</keyword>
<dbReference type="PANTHER" id="PTHR34265:SF1">
    <property type="entry name" value="TYPE III PANTOTHENATE KINASE"/>
    <property type="match status" value="1"/>
</dbReference>
<dbReference type="GO" id="GO:0005737">
    <property type="term" value="C:cytoplasm"/>
    <property type="evidence" value="ECO:0007669"/>
    <property type="project" value="UniProtKB-SubCell"/>
</dbReference>
<evidence type="ECO:0000256" key="7">
    <source>
        <dbReference type="ARBA" id="ARBA00022490"/>
    </source>
</evidence>
<comment type="similarity">
    <text evidence="14 16">Belongs to the type III pantothenate kinase family.</text>
</comment>
<dbReference type="Gene3D" id="3.30.420.40">
    <property type="match status" value="2"/>
</dbReference>
<dbReference type="GO" id="GO:0015937">
    <property type="term" value="P:coenzyme A biosynthetic process"/>
    <property type="evidence" value="ECO:0007669"/>
    <property type="project" value="UniProtKB-UniRule"/>
</dbReference>
<dbReference type="PANTHER" id="PTHR34265">
    <property type="entry name" value="TYPE III PANTOTHENATE KINASE"/>
    <property type="match status" value="1"/>
</dbReference>
<evidence type="ECO:0000256" key="8">
    <source>
        <dbReference type="ARBA" id="ARBA00022679"/>
    </source>
</evidence>
<dbReference type="Pfam" id="PF03309">
    <property type="entry name" value="Pan_kinase"/>
    <property type="match status" value="1"/>
</dbReference>
<dbReference type="Proteomes" id="UP000260828">
    <property type="component" value="Unassembled WGS sequence"/>
</dbReference>
<name>A0A174URI5_9FIRM</name>
<dbReference type="NCBIfam" id="TIGR00671">
    <property type="entry name" value="baf"/>
    <property type="match status" value="1"/>
</dbReference>
<accession>A0A174URI5</accession>
<evidence type="ECO:0000256" key="14">
    <source>
        <dbReference type="ARBA" id="ARBA00038036"/>
    </source>
</evidence>
<keyword evidence="12 16" id="KW-0630">Potassium</keyword>
<dbReference type="GO" id="GO:0004594">
    <property type="term" value="F:pantothenate kinase activity"/>
    <property type="evidence" value="ECO:0007669"/>
    <property type="project" value="UniProtKB-UniRule"/>
</dbReference>
<evidence type="ECO:0000256" key="4">
    <source>
        <dbReference type="ARBA" id="ARBA00005225"/>
    </source>
</evidence>
<reference evidence="18 20" key="2">
    <citation type="submission" date="2018-08" db="EMBL/GenBank/DDBJ databases">
        <title>A genome reference for cultivated species of the human gut microbiota.</title>
        <authorList>
            <person name="Zou Y."/>
            <person name="Xue W."/>
            <person name="Luo G."/>
        </authorList>
    </citation>
    <scope>NUCLEOTIDE SEQUENCE [LARGE SCALE GENOMIC DNA]</scope>
    <source>
        <strain evidence="18 20">TF05-12AC</strain>
    </source>
</reference>
<dbReference type="OrthoDB" id="9804707at2"/>
<keyword evidence="13 16" id="KW-0173">Coenzyme A biosynthesis</keyword>
<evidence type="ECO:0000256" key="1">
    <source>
        <dbReference type="ARBA" id="ARBA00001206"/>
    </source>
</evidence>
<evidence type="ECO:0000256" key="5">
    <source>
        <dbReference type="ARBA" id="ARBA00011738"/>
    </source>
</evidence>
<dbReference type="EC" id="2.7.1.33" evidence="6 16"/>
<keyword evidence="16" id="KW-0479">Metal-binding</keyword>
<evidence type="ECO:0000313" key="20">
    <source>
        <dbReference type="Proteomes" id="UP000260828"/>
    </source>
</evidence>
<dbReference type="AlphaFoldDB" id="A0A174URI5"/>
<feature type="binding site" evidence="16">
    <location>
        <position position="132"/>
    </location>
    <ligand>
        <name>ATP</name>
        <dbReference type="ChEBI" id="CHEBI:30616"/>
    </ligand>
</feature>
<gene>
    <name evidence="17" type="primary">coaX_2</name>
    <name evidence="16" type="synonym">coaX</name>
    <name evidence="18" type="ORF">DXC40_17660</name>
    <name evidence="17" type="ORF">ERS852551_03576</name>
</gene>
<feature type="binding site" evidence="16">
    <location>
        <position position="129"/>
    </location>
    <ligand>
        <name>K(+)</name>
        <dbReference type="ChEBI" id="CHEBI:29103"/>
    </ligand>
</feature>
<comment type="cofactor">
    <cofactor evidence="2">
        <name>K(+)</name>
        <dbReference type="ChEBI" id="CHEBI:29103"/>
    </cofactor>
</comment>
<evidence type="ECO:0000313" key="17">
    <source>
        <dbReference type="EMBL" id="CUQ21589.1"/>
    </source>
</evidence>
<dbReference type="GO" id="GO:0046872">
    <property type="term" value="F:metal ion binding"/>
    <property type="evidence" value="ECO:0007669"/>
    <property type="project" value="UniProtKB-KW"/>
</dbReference>
<keyword evidence="8 16" id="KW-0808">Transferase</keyword>
<protein>
    <recommendedName>
        <fullName evidence="15 16">Type III pantothenate kinase</fullName>
        <ecNumber evidence="6 16">2.7.1.33</ecNumber>
    </recommendedName>
    <alternativeName>
        <fullName evidence="16">PanK-III</fullName>
    </alternativeName>
    <alternativeName>
        <fullName evidence="16">Pantothenic acid kinase</fullName>
    </alternativeName>
</protein>
<comment type="subcellular location">
    <subcellularLocation>
        <location evidence="3 16">Cytoplasm</location>
    </subcellularLocation>
</comment>
<dbReference type="SUPFAM" id="SSF53067">
    <property type="entry name" value="Actin-like ATPase domain"/>
    <property type="match status" value="2"/>
</dbReference>
<keyword evidence="9 16" id="KW-0547">Nucleotide-binding</keyword>
<evidence type="ECO:0000256" key="13">
    <source>
        <dbReference type="ARBA" id="ARBA00022993"/>
    </source>
</evidence>
<dbReference type="InterPro" id="IPR043129">
    <property type="entry name" value="ATPase_NBD"/>
</dbReference>
<organism evidence="17 19">
    <name type="scientific">Anaerotruncus colihominis</name>
    <dbReference type="NCBI Taxonomy" id="169435"/>
    <lineage>
        <taxon>Bacteria</taxon>
        <taxon>Bacillati</taxon>
        <taxon>Bacillota</taxon>
        <taxon>Clostridia</taxon>
        <taxon>Eubacteriales</taxon>
        <taxon>Oscillospiraceae</taxon>
        <taxon>Anaerotruncus</taxon>
    </lineage>
</organism>
<comment type="cofactor">
    <cofactor evidence="16">
        <name>NH4(+)</name>
        <dbReference type="ChEBI" id="CHEBI:28938"/>
    </cofactor>
    <cofactor evidence="16">
        <name>K(+)</name>
        <dbReference type="ChEBI" id="CHEBI:29103"/>
    </cofactor>
    <text evidence="16">A monovalent cation. Ammonium or potassium.</text>
</comment>
<comment type="function">
    <text evidence="16">Catalyzes the phosphorylation of pantothenate (Pan), the first step in CoA biosynthesis.</text>
</comment>
<dbReference type="RefSeq" id="WP_055246129.1">
    <property type="nucleotide sequence ID" value="NZ_CABIWA010000019.1"/>
</dbReference>
<dbReference type="HAMAP" id="MF_01274">
    <property type="entry name" value="Pantothen_kinase_3"/>
    <property type="match status" value="1"/>
</dbReference>
<sequence length="256" mass="27066">MILSIDIGNSNINIGAYCDGGLLFLTHIVSEAGKTEVEYAVLLHHILHLHRLSEQNLKGAVISSVVPQLSPVLKAAVQLTSPVPVMQIGPGVKTGLNIRIDNPAQLGADFVAAAVGAFEKYPLPVIIVDFGTATKISIVDRSRSFIGGSIMPGVRVSLDALSNRAAQLPHISLEPPAPVIGTNTIDCMKSGVLLGNASMIDGMIERYEEKAGPAASIVATGESVDAVAPFCRHKLLVDKTLRLDGLYAVWKKNTGM</sequence>
<evidence type="ECO:0000313" key="19">
    <source>
        <dbReference type="Proteomes" id="UP000095765"/>
    </source>
</evidence>
<proteinExistence type="inferred from homology"/>
<feature type="binding site" evidence="16">
    <location>
        <begin position="107"/>
        <end position="110"/>
    </location>
    <ligand>
        <name>substrate</name>
    </ligand>
</feature>
<feature type="active site" description="Proton acceptor" evidence="16">
    <location>
        <position position="109"/>
    </location>
</feature>
<evidence type="ECO:0000256" key="10">
    <source>
        <dbReference type="ARBA" id="ARBA00022777"/>
    </source>
</evidence>
<keyword evidence="11 16" id="KW-0067">ATP-binding</keyword>
<comment type="catalytic activity">
    <reaction evidence="1 16">
        <text>(R)-pantothenate + ATP = (R)-4'-phosphopantothenate + ADP + H(+)</text>
        <dbReference type="Rhea" id="RHEA:16373"/>
        <dbReference type="ChEBI" id="CHEBI:10986"/>
        <dbReference type="ChEBI" id="CHEBI:15378"/>
        <dbReference type="ChEBI" id="CHEBI:29032"/>
        <dbReference type="ChEBI" id="CHEBI:30616"/>
        <dbReference type="ChEBI" id="CHEBI:456216"/>
        <dbReference type="EC" id="2.7.1.33"/>
    </reaction>
</comment>
<feature type="binding site" evidence="16">
    <location>
        <position position="184"/>
    </location>
    <ligand>
        <name>substrate</name>
    </ligand>
</feature>
<keyword evidence="7 16" id="KW-0963">Cytoplasm</keyword>
<dbReference type="EMBL" id="QVME01000015">
    <property type="protein sequence ID" value="RGE64706.1"/>
    <property type="molecule type" value="Genomic_DNA"/>
</dbReference>